<evidence type="ECO:0000313" key="3">
    <source>
        <dbReference type="Proteomes" id="UP000236000"/>
    </source>
</evidence>
<reference evidence="2 3" key="1">
    <citation type="journal article" date="2017" name="BMC Genomics">
        <title>Genome sequencing of 39 Akkermansia muciniphila isolates reveals its population structure, genomic and functional diverisity, and global distribution in mammalian gut microbiotas.</title>
        <authorList>
            <person name="Guo X."/>
            <person name="Li S."/>
            <person name="Zhang J."/>
            <person name="Wu F."/>
            <person name="Li X."/>
            <person name="Wu D."/>
            <person name="Zhang M."/>
            <person name="Ou Z."/>
            <person name="Jie Z."/>
            <person name="Yan Q."/>
            <person name="Li P."/>
            <person name="Yi J."/>
            <person name="Peng Y."/>
        </authorList>
    </citation>
    <scope>NUCLEOTIDE SEQUENCE [LARGE SCALE GENOMIC DNA]</scope>
    <source>
        <strain evidence="2 3">GP24</strain>
    </source>
</reference>
<dbReference type="Gene3D" id="3.40.50.720">
    <property type="entry name" value="NAD(P)-binding Rossmann-like Domain"/>
    <property type="match status" value="1"/>
</dbReference>
<proteinExistence type="predicted"/>
<dbReference type="EMBL" id="PJKA01000012">
    <property type="protein sequence ID" value="PNC17679.1"/>
    <property type="molecule type" value="Genomic_DNA"/>
</dbReference>
<protein>
    <recommendedName>
        <fullName evidence="1">NAD-dependent epimerase/dehydratase domain-containing protein</fullName>
    </recommendedName>
</protein>
<evidence type="ECO:0000313" key="2">
    <source>
        <dbReference type="EMBL" id="PNC17679.1"/>
    </source>
</evidence>
<evidence type="ECO:0000259" key="1">
    <source>
        <dbReference type="Pfam" id="PF01370"/>
    </source>
</evidence>
<sequence length="286" mass="31451">MNILVLGGTGFLGTRLVNALLENGHRVSIAVRGTTRDALGNRVRRIRTDRTDQRSMAAALRGTSYDVVYDNLAYGARDVSTVLDAVSCGLYVMASSAAVYTPGPGLREEDFRAEMYSPSRPGRKNTSYAEGKRAAESVLAREYASRKTLAVRFPVIMGPEDNTRRLPFYAEHLLAERPMMIDNPDSRISFIHVEEAARLLAFAAENRVKGTLNAASEGTVSLREMLAYMETRTGKTPVLHEKGDAAPYNGIGAYSLCLDRAEKSGFRFSHVRDWMFGLLDSALSGE</sequence>
<accession>A0A2N8HCR4</accession>
<organism evidence="2 3">
    <name type="scientific">Akkermansia muciniphila</name>
    <dbReference type="NCBI Taxonomy" id="239935"/>
    <lineage>
        <taxon>Bacteria</taxon>
        <taxon>Pseudomonadati</taxon>
        <taxon>Verrucomicrobiota</taxon>
        <taxon>Verrucomicrobiia</taxon>
        <taxon>Verrucomicrobiales</taxon>
        <taxon>Akkermansiaceae</taxon>
        <taxon>Akkermansia</taxon>
    </lineage>
</organism>
<feature type="domain" description="NAD-dependent epimerase/dehydratase" evidence="1">
    <location>
        <begin position="3"/>
        <end position="210"/>
    </location>
</feature>
<gene>
    <name evidence="2" type="ORF">CXU22_07985</name>
</gene>
<comment type="caution">
    <text evidence="2">The sequence shown here is derived from an EMBL/GenBank/DDBJ whole genome shotgun (WGS) entry which is preliminary data.</text>
</comment>
<dbReference type="InterPro" id="IPR036291">
    <property type="entry name" value="NAD(P)-bd_dom_sf"/>
</dbReference>
<dbReference type="RefSeq" id="WP_102714313.1">
    <property type="nucleotide sequence ID" value="NZ_PJKA01000012.1"/>
</dbReference>
<dbReference type="Pfam" id="PF01370">
    <property type="entry name" value="Epimerase"/>
    <property type="match status" value="1"/>
</dbReference>
<dbReference type="PANTHER" id="PTHR43245:SF13">
    <property type="entry name" value="UDP-D-APIOSE_UDP-D-XYLOSE SYNTHASE 2"/>
    <property type="match status" value="1"/>
</dbReference>
<dbReference type="PANTHER" id="PTHR43245">
    <property type="entry name" value="BIFUNCTIONAL POLYMYXIN RESISTANCE PROTEIN ARNA"/>
    <property type="match status" value="1"/>
</dbReference>
<dbReference type="InterPro" id="IPR001509">
    <property type="entry name" value="Epimerase_deHydtase"/>
</dbReference>
<dbReference type="SUPFAM" id="SSF51735">
    <property type="entry name" value="NAD(P)-binding Rossmann-fold domains"/>
    <property type="match status" value="1"/>
</dbReference>
<name>A0A2N8HCR4_9BACT</name>
<dbReference type="Proteomes" id="UP000236000">
    <property type="component" value="Unassembled WGS sequence"/>
</dbReference>
<dbReference type="OrthoDB" id="9811743at2"/>
<dbReference type="AlphaFoldDB" id="A0A2N8HCR4"/>
<dbReference type="InterPro" id="IPR050177">
    <property type="entry name" value="Lipid_A_modif_metabolic_enz"/>
</dbReference>